<evidence type="ECO:0000313" key="1">
    <source>
        <dbReference type="EMBL" id="SFV39533.1"/>
    </source>
</evidence>
<sequence length="39" mass="4599">MIVFNIKYSWLSKYISQDFLAEDCCFQFIVSAYIALTKV</sequence>
<accession>A0A1K1KKX7</accession>
<gene>
    <name evidence="1" type="ORF">LAC1533_0113</name>
</gene>
<dbReference type="AlphaFoldDB" id="A0A1K1KKX7"/>
<reference evidence="2" key="1">
    <citation type="submission" date="2016-11" db="EMBL/GenBank/DDBJ databases">
        <authorList>
            <person name="Papadimitriou K."/>
        </authorList>
    </citation>
    <scope>NUCLEOTIDE SEQUENCE [LARGE SCALE GENOMIC DNA]</scope>
    <source>
        <strain evidence="2">ACA-DC 1533</strain>
    </source>
</reference>
<dbReference type="KEGG" id="laca:LAC1533_0113"/>
<dbReference type="Proteomes" id="UP000190935">
    <property type="component" value="Chromosome I"/>
</dbReference>
<evidence type="ECO:0000313" key="2">
    <source>
        <dbReference type="Proteomes" id="UP000190935"/>
    </source>
</evidence>
<organism evidence="1 2">
    <name type="scientific">Ligilactobacillus acidipiscis</name>
    <dbReference type="NCBI Taxonomy" id="89059"/>
    <lineage>
        <taxon>Bacteria</taxon>
        <taxon>Bacillati</taxon>
        <taxon>Bacillota</taxon>
        <taxon>Bacilli</taxon>
        <taxon>Lactobacillales</taxon>
        <taxon>Lactobacillaceae</taxon>
        <taxon>Ligilactobacillus</taxon>
    </lineage>
</organism>
<protein>
    <submittedName>
        <fullName evidence="1">Uncharacterized protein</fullName>
    </submittedName>
</protein>
<dbReference type="EMBL" id="LT630287">
    <property type="protein sequence ID" value="SFV39533.1"/>
    <property type="molecule type" value="Genomic_DNA"/>
</dbReference>
<name>A0A1K1KKX7_9LACO</name>
<proteinExistence type="predicted"/>